<dbReference type="InterPro" id="IPR022198">
    <property type="entry name" value="DUF3723"/>
</dbReference>
<evidence type="ECO:0000313" key="1">
    <source>
        <dbReference type="EMBL" id="OJJ83423.1"/>
    </source>
</evidence>
<dbReference type="RefSeq" id="XP_022400121.1">
    <property type="nucleotide sequence ID" value="XM_022542017.1"/>
</dbReference>
<dbReference type="Proteomes" id="UP000184300">
    <property type="component" value="Unassembled WGS sequence"/>
</dbReference>
<organism evidence="1 2">
    <name type="scientific">Aspergillus glaucus CBS 516.65</name>
    <dbReference type="NCBI Taxonomy" id="1160497"/>
    <lineage>
        <taxon>Eukaryota</taxon>
        <taxon>Fungi</taxon>
        <taxon>Dikarya</taxon>
        <taxon>Ascomycota</taxon>
        <taxon>Pezizomycotina</taxon>
        <taxon>Eurotiomycetes</taxon>
        <taxon>Eurotiomycetidae</taxon>
        <taxon>Eurotiales</taxon>
        <taxon>Aspergillaceae</taxon>
        <taxon>Aspergillus</taxon>
        <taxon>Aspergillus subgen. Aspergillus</taxon>
    </lineage>
</organism>
<dbReference type="STRING" id="1160497.A0A1L9VHR2"/>
<protein>
    <submittedName>
        <fullName evidence="1">Uncharacterized protein</fullName>
    </submittedName>
</protein>
<dbReference type="OrthoDB" id="4227485at2759"/>
<keyword evidence="2" id="KW-1185">Reference proteome</keyword>
<dbReference type="Pfam" id="PF12520">
    <property type="entry name" value="DUF3723"/>
    <property type="match status" value="1"/>
</dbReference>
<dbReference type="VEuPathDB" id="FungiDB:ASPGLDRAFT_1492919"/>
<dbReference type="AlphaFoldDB" id="A0A1L9VHR2"/>
<proteinExistence type="predicted"/>
<dbReference type="GeneID" id="34458278"/>
<name>A0A1L9VHR2_ASPGL</name>
<accession>A0A1L9VHR2</accession>
<evidence type="ECO:0000313" key="2">
    <source>
        <dbReference type="Proteomes" id="UP000184300"/>
    </source>
</evidence>
<gene>
    <name evidence="1" type="ORF">ASPGLDRAFT_1492919</name>
</gene>
<reference evidence="2" key="1">
    <citation type="journal article" date="2017" name="Genome Biol.">
        <title>Comparative genomics reveals high biological diversity and specific adaptations in the industrially and medically important fungal genus Aspergillus.</title>
        <authorList>
            <person name="de Vries R.P."/>
            <person name="Riley R."/>
            <person name="Wiebenga A."/>
            <person name="Aguilar-Osorio G."/>
            <person name="Amillis S."/>
            <person name="Uchima C.A."/>
            <person name="Anderluh G."/>
            <person name="Asadollahi M."/>
            <person name="Askin M."/>
            <person name="Barry K."/>
            <person name="Battaglia E."/>
            <person name="Bayram O."/>
            <person name="Benocci T."/>
            <person name="Braus-Stromeyer S.A."/>
            <person name="Caldana C."/>
            <person name="Canovas D."/>
            <person name="Cerqueira G.C."/>
            <person name="Chen F."/>
            <person name="Chen W."/>
            <person name="Choi C."/>
            <person name="Clum A."/>
            <person name="Dos Santos R.A."/>
            <person name="Damasio A.R."/>
            <person name="Diallinas G."/>
            <person name="Emri T."/>
            <person name="Fekete E."/>
            <person name="Flipphi M."/>
            <person name="Freyberg S."/>
            <person name="Gallo A."/>
            <person name="Gournas C."/>
            <person name="Habgood R."/>
            <person name="Hainaut M."/>
            <person name="Harispe M.L."/>
            <person name="Henrissat B."/>
            <person name="Hilden K.S."/>
            <person name="Hope R."/>
            <person name="Hossain A."/>
            <person name="Karabika E."/>
            <person name="Karaffa L."/>
            <person name="Karanyi Z."/>
            <person name="Krasevec N."/>
            <person name="Kuo A."/>
            <person name="Kusch H."/>
            <person name="LaButti K."/>
            <person name="Lagendijk E.L."/>
            <person name="Lapidus A."/>
            <person name="Levasseur A."/>
            <person name="Lindquist E."/>
            <person name="Lipzen A."/>
            <person name="Logrieco A.F."/>
            <person name="MacCabe A."/>
            <person name="Maekelae M.R."/>
            <person name="Malavazi I."/>
            <person name="Melin P."/>
            <person name="Meyer V."/>
            <person name="Mielnichuk N."/>
            <person name="Miskei M."/>
            <person name="Molnar A.P."/>
            <person name="Mule G."/>
            <person name="Ngan C.Y."/>
            <person name="Orejas M."/>
            <person name="Orosz E."/>
            <person name="Ouedraogo J.P."/>
            <person name="Overkamp K.M."/>
            <person name="Park H.-S."/>
            <person name="Perrone G."/>
            <person name="Piumi F."/>
            <person name="Punt P.J."/>
            <person name="Ram A.F."/>
            <person name="Ramon A."/>
            <person name="Rauscher S."/>
            <person name="Record E."/>
            <person name="Riano-Pachon D.M."/>
            <person name="Robert V."/>
            <person name="Roehrig J."/>
            <person name="Ruller R."/>
            <person name="Salamov A."/>
            <person name="Salih N.S."/>
            <person name="Samson R.A."/>
            <person name="Sandor E."/>
            <person name="Sanguinetti M."/>
            <person name="Schuetze T."/>
            <person name="Sepcic K."/>
            <person name="Shelest E."/>
            <person name="Sherlock G."/>
            <person name="Sophianopoulou V."/>
            <person name="Squina F.M."/>
            <person name="Sun H."/>
            <person name="Susca A."/>
            <person name="Todd R.B."/>
            <person name="Tsang A."/>
            <person name="Unkles S.E."/>
            <person name="van de Wiele N."/>
            <person name="van Rossen-Uffink D."/>
            <person name="Oliveira J.V."/>
            <person name="Vesth T.C."/>
            <person name="Visser J."/>
            <person name="Yu J.-H."/>
            <person name="Zhou M."/>
            <person name="Andersen M.R."/>
            <person name="Archer D.B."/>
            <person name="Baker S.E."/>
            <person name="Benoit I."/>
            <person name="Brakhage A.A."/>
            <person name="Braus G.H."/>
            <person name="Fischer R."/>
            <person name="Frisvad J.C."/>
            <person name="Goldman G.H."/>
            <person name="Houbraken J."/>
            <person name="Oakley B."/>
            <person name="Pocsi I."/>
            <person name="Scazzocchio C."/>
            <person name="Seiboth B."/>
            <person name="vanKuyk P.A."/>
            <person name="Wortman J."/>
            <person name="Dyer P.S."/>
            <person name="Grigoriev I.V."/>
        </authorList>
    </citation>
    <scope>NUCLEOTIDE SEQUENCE [LARGE SCALE GENOMIC DNA]</scope>
    <source>
        <strain evidence="2">CBS 516.65</strain>
    </source>
</reference>
<dbReference type="EMBL" id="KV878899">
    <property type="protein sequence ID" value="OJJ83423.1"/>
    <property type="molecule type" value="Genomic_DNA"/>
</dbReference>
<sequence>MEFASNPLGQRANLLAQERLQFYCGHAIIEIHHLAFESDAILGSRPLDHRNVERLQNLFELEGCANFEPEHRVAATISEHTLQRGLAHSGIRKENLFDQVNPPRLAFIDDIRLVCAYGKHRPKAGESFREYEWLVELYSSNIPPDALAQLHE</sequence>